<feature type="region of interest" description="Disordered" evidence="1">
    <location>
        <begin position="70"/>
        <end position="153"/>
    </location>
</feature>
<accession>A0ABP0J4H8</accession>
<organism evidence="2 3">
    <name type="scientific">Durusdinium trenchii</name>
    <dbReference type="NCBI Taxonomy" id="1381693"/>
    <lineage>
        <taxon>Eukaryota</taxon>
        <taxon>Sar</taxon>
        <taxon>Alveolata</taxon>
        <taxon>Dinophyceae</taxon>
        <taxon>Suessiales</taxon>
        <taxon>Symbiodiniaceae</taxon>
        <taxon>Durusdinium</taxon>
    </lineage>
</organism>
<comment type="caution">
    <text evidence="2">The sequence shown here is derived from an EMBL/GenBank/DDBJ whole genome shotgun (WGS) entry which is preliminary data.</text>
</comment>
<sequence length="244" mass="27235">MIVPKTCLAPRGCPGELSRACVQGFHVLRCGAQKHHVTYAVAKGNTTEFVYSTRGLMDMIRSQDVIRDWESNAVPHKGPEVTPKKSEHVESSKQLPPGSEQKKAETNPKKSEHVESGEQLLQGSEQKKAETTPKKAAPVQAHATPEKATRPNFGGKTIRALHCKNCETPRTEHFRNALCPDCTDGFRMPGRSRCEAKWTPDMKKEVAEESAKKRARRAEKTMTPAEKTIFEMQKELMKRLSSEG</sequence>
<evidence type="ECO:0000313" key="2">
    <source>
        <dbReference type="EMBL" id="CAK9009266.1"/>
    </source>
</evidence>
<feature type="compositionally biased region" description="Basic and acidic residues" evidence="1">
    <location>
        <begin position="100"/>
        <end position="116"/>
    </location>
</feature>
<gene>
    <name evidence="2" type="ORF">CCMP2556_LOCUS9585</name>
</gene>
<dbReference type="EMBL" id="CAXAMN010004446">
    <property type="protein sequence ID" value="CAK9009266.1"/>
    <property type="molecule type" value="Genomic_DNA"/>
</dbReference>
<proteinExistence type="predicted"/>
<feature type="compositionally biased region" description="Basic and acidic residues" evidence="1">
    <location>
        <begin position="77"/>
        <end position="91"/>
    </location>
</feature>
<keyword evidence="3" id="KW-1185">Reference proteome</keyword>
<protein>
    <submittedName>
        <fullName evidence="2">Uncharacterized protein</fullName>
    </submittedName>
</protein>
<dbReference type="Proteomes" id="UP001642484">
    <property type="component" value="Unassembled WGS sequence"/>
</dbReference>
<evidence type="ECO:0000256" key="1">
    <source>
        <dbReference type="SAM" id="MobiDB-lite"/>
    </source>
</evidence>
<feature type="compositionally biased region" description="Basic and acidic residues" evidence="1">
    <location>
        <begin position="193"/>
        <end position="212"/>
    </location>
</feature>
<evidence type="ECO:0000313" key="3">
    <source>
        <dbReference type="Proteomes" id="UP001642484"/>
    </source>
</evidence>
<name>A0ABP0J4H8_9DINO</name>
<reference evidence="2 3" key="1">
    <citation type="submission" date="2024-02" db="EMBL/GenBank/DDBJ databases">
        <authorList>
            <person name="Chen Y."/>
            <person name="Shah S."/>
            <person name="Dougan E. K."/>
            <person name="Thang M."/>
            <person name="Chan C."/>
        </authorList>
    </citation>
    <scope>NUCLEOTIDE SEQUENCE [LARGE SCALE GENOMIC DNA]</scope>
</reference>
<feature type="region of interest" description="Disordered" evidence="1">
    <location>
        <begin position="193"/>
        <end position="226"/>
    </location>
</feature>